<keyword evidence="1" id="KW-0472">Membrane</keyword>
<dbReference type="InterPro" id="IPR000326">
    <property type="entry name" value="PAP2/HPO"/>
</dbReference>
<dbReference type="Proteomes" id="UP000094580">
    <property type="component" value="Unassembled WGS sequence"/>
</dbReference>
<protein>
    <submittedName>
        <fullName evidence="3">Phosphoesterase PA-phosphatase</fullName>
    </submittedName>
</protein>
<feature type="transmembrane region" description="Helical" evidence="1">
    <location>
        <begin position="160"/>
        <end position="180"/>
    </location>
</feature>
<feature type="transmembrane region" description="Helical" evidence="1">
    <location>
        <begin position="186"/>
        <end position="204"/>
    </location>
</feature>
<feature type="transmembrane region" description="Helical" evidence="1">
    <location>
        <begin position="58"/>
        <end position="80"/>
    </location>
</feature>
<keyword evidence="1" id="KW-0812">Transmembrane</keyword>
<dbReference type="Pfam" id="PF01569">
    <property type="entry name" value="PAP2"/>
    <property type="match status" value="1"/>
</dbReference>
<feature type="domain" description="Phosphatidic acid phosphatase type 2/haloperoxidase" evidence="2">
    <location>
        <begin position="89"/>
        <end position="201"/>
    </location>
</feature>
<proteinExistence type="predicted"/>
<accession>A0ABX2ZT27</accession>
<dbReference type="EMBL" id="MDKC01000006">
    <property type="protein sequence ID" value="ODG92713.1"/>
    <property type="molecule type" value="Genomic_DNA"/>
</dbReference>
<organism evidence="3 4">
    <name type="scientific">Gottfriedia luciferensis</name>
    <dbReference type="NCBI Taxonomy" id="178774"/>
    <lineage>
        <taxon>Bacteria</taxon>
        <taxon>Bacillati</taxon>
        <taxon>Bacillota</taxon>
        <taxon>Bacilli</taxon>
        <taxon>Bacillales</taxon>
        <taxon>Bacillaceae</taxon>
        <taxon>Gottfriedia</taxon>
    </lineage>
</organism>
<dbReference type="SUPFAM" id="SSF48317">
    <property type="entry name" value="Acid phosphatase/Vanadium-dependent haloperoxidase"/>
    <property type="match status" value="1"/>
</dbReference>
<dbReference type="InterPro" id="IPR036938">
    <property type="entry name" value="PAP2/HPO_sf"/>
</dbReference>
<dbReference type="SMART" id="SM00014">
    <property type="entry name" value="acidPPc"/>
    <property type="match status" value="1"/>
</dbReference>
<dbReference type="Gene3D" id="1.20.144.10">
    <property type="entry name" value="Phosphatidic acid phosphatase type 2/haloperoxidase"/>
    <property type="match status" value="2"/>
</dbReference>
<dbReference type="CDD" id="cd03392">
    <property type="entry name" value="PAP2_like_2"/>
    <property type="match status" value="1"/>
</dbReference>
<keyword evidence="1" id="KW-1133">Transmembrane helix</keyword>
<feature type="transmembrane region" description="Helical" evidence="1">
    <location>
        <begin position="130"/>
        <end position="148"/>
    </location>
</feature>
<dbReference type="PANTHER" id="PTHR14969">
    <property type="entry name" value="SPHINGOSINE-1-PHOSPHATE PHOSPHOHYDROLASE"/>
    <property type="match status" value="1"/>
</dbReference>
<sequence length="218" mass="25095">MNLKYFLSIAFLISLLSLFGFGLMALLVSNHSIYHFDSTVINFIQGLESPFMTSFMKLITFLGSSVFIILLSIGILYFLYKVLDHRSELILFIAALIGSNILCILLKLFFHRMRPDLHRLIEISGFSFPSGHATNAMTVYGILTFILWRNIRTKSGRSLLILISFIMILLIGISRIYLGVHFPSDVIAGYFTGGFWISIAIWYYQRYKEKQYERKQCA</sequence>
<gene>
    <name evidence="3" type="ORF">BED47_18735</name>
</gene>
<evidence type="ECO:0000313" key="3">
    <source>
        <dbReference type="EMBL" id="ODG92713.1"/>
    </source>
</evidence>
<comment type="caution">
    <text evidence="3">The sequence shown here is derived from an EMBL/GenBank/DDBJ whole genome shotgun (WGS) entry which is preliminary data.</text>
</comment>
<evidence type="ECO:0000313" key="4">
    <source>
        <dbReference type="Proteomes" id="UP000094580"/>
    </source>
</evidence>
<name>A0ABX2ZT27_9BACI</name>
<keyword evidence="4" id="KW-1185">Reference proteome</keyword>
<dbReference type="RefSeq" id="WP_069033123.1">
    <property type="nucleotide sequence ID" value="NZ_MDKC01000006.1"/>
</dbReference>
<feature type="transmembrane region" description="Helical" evidence="1">
    <location>
        <begin position="89"/>
        <end position="110"/>
    </location>
</feature>
<reference evidence="3 4" key="1">
    <citation type="submission" date="2016-07" db="EMBL/GenBank/DDBJ databases">
        <authorList>
            <person name="Townsley L."/>
            <person name="Shank E.A."/>
        </authorList>
    </citation>
    <scope>NUCLEOTIDE SEQUENCE [LARGE SCALE GENOMIC DNA]</scope>
    <source>
        <strain evidence="3 4">CH01</strain>
    </source>
</reference>
<feature type="transmembrane region" description="Helical" evidence="1">
    <location>
        <begin position="5"/>
        <end position="28"/>
    </location>
</feature>
<evidence type="ECO:0000259" key="2">
    <source>
        <dbReference type="SMART" id="SM00014"/>
    </source>
</evidence>
<dbReference type="PANTHER" id="PTHR14969:SF13">
    <property type="entry name" value="AT30094P"/>
    <property type="match status" value="1"/>
</dbReference>
<evidence type="ECO:0000256" key="1">
    <source>
        <dbReference type="SAM" id="Phobius"/>
    </source>
</evidence>